<dbReference type="AlphaFoldDB" id="A0AAE0KEN3"/>
<name>A0AAE0KEN3_9PEZI</name>
<accession>A0AAE0KEN3</accession>
<evidence type="ECO:0000313" key="3">
    <source>
        <dbReference type="Proteomes" id="UP001285441"/>
    </source>
</evidence>
<dbReference type="Proteomes" id="UP001285441">
    <property type="component" value="Unassembled WGS sequence"/>
</dbReference>
<organism evidence="2 3">
    <name type="scientific">Podospora didyma</name>
    <dbReference type="NCBI Taxonomy" id="330526"/>
    <lineage>
        <taxon>Eukaryota</taxon>
        <taxon>Fungi</taxon>
        <taxon>Dikarya</taxon>
        <taxon>Ascomycota</taxon>
        <taxon>Pezizomycotina</taxon>
        <taxon>Sordariomycetes</taxon>
        <taxon>Sordariomycetidae</taxon>
        <taxon>Sordariales</taxon>
        <taxon>Podosporaceae</taxon>
        <taxon>Podospora</taxon>
    </lineage>
</organism>
<sequence>MSAQNPSGPAQPPKAATYALKPQGLARNLSEYAVADTPGTSAENGGTDYMDCRSHRNPPPTSSATEEGSGVHGGGPANAREARETHYASAGGREQEPQNENEDADKMAPSGEGEVADAVERSSAGRRGTNMNDGIKRPHGRTRGEFSLDGDEGDFERKKAQQSIRREQVKEARRHGEDVDGRGEGEFGGRQPQAEV</sequence>
<comment type="caution">
    <text evidence="2">The sequence shown here is derived from an EMBL/GenBank/DDBJ whole genome shotgun (WGS) entry which is preliminary data.</text>
</comment>
<proteinExistence type="predicted"/>
<evidence type="ECO:0000256" key="1">
    <source>
        <dbReference type="SAM" id="MobiDB-lite"/>
    </source>
</evidence>
<reference evidence="2" key="2">
    <citation type="submission" date="2023-06" db="EMBL/GenBank/DDBJ databases">
        <authorList>
            <consortium name="Lawrence Berkeley National Laboratory"/>
            <person name="Haridas S."/>
            <person name="Hensen N."/>
            <person name="Bonometti L."/>
            <person name="Westerberg I."/>
            <person name="Brannstrom I.O."/>
            <person name="Guillou S."/>
            <person name="Cros-Aarteil S."/>
            <person name="Calhoun S."/>
            <person name="Kuo A."/>
            <person name="Mondo S."/>
            <person name="Pangilinan J."/>
            <person name="Riley R."/>
            <person name="LaButti K."/>
            <person name="Andreopoulos B."/>
            <person name="Lipzen A."/>
            <person name="Chen C."/>
            <person name="Yanf M."/>
            <person name="Daum C."/>
            <person name="Ng V."/>
            <person name="Clum A."/>
            <person name="Steindorff A."/>
            <person name="Ohm R."/>
            <person name="Martin F."/>
            <person name="Silar P."/>
            <person name="Natvig D."/>
            <person name="Lalanne C."/>
            <person name="Gautier V."/>
            <person name="Ament-velasquez S.L."/>
            <person name="Kruys A."/>
            <person name="Hutchinson M.I."/>
            <person name="Powell A.J."/>
            <person name="Barry K."/>
            <person name="Miller A.N."/>
            <person name="Grigoriev I.V."/>
            <person name="Debuchy R."/>
            <person name="Gladieux P."/>
            <person name="Thoren M.H."/>
            <person name="Johannesson H."/>
        </authorList>
    </citation>
    <scope>NUCLEOTIDE SEQUENCE</scope>
    <source>
        <strain evidence="2">CBS 232.78</strain>
    </source>
</reference>
<dbReference type="EMBL" id="JAULSW010000007">
    <property type="protein sequence ID" value="KAK3374785.1"/>
    <property type="molecule type" value="Genomic_DNA"/>
</dbReference>
<feature type="compositionally biased region" description="Basic and acidic residues" evidence="1">
    <location>
        <begin position="155"/>
        <end position="187"/>
    </location>
</feature>
<protein>
    <submittedName>
        <fullName evidence="2">Uncharacterized protein</fullName>
    </submittedName>
</protein>
<feature type="region of interest" description="Disordered" evidence="1">
    <location>
        <begin position="31"/>
        <end position="196"/>
    </location>
</feature>
<evidence type="ECO:0000313" key="2">
    <source>
        <dbReference type="EMBL" id="KAK3374785.1"/>
    </source>
</evidence>
<keyword evidence="3" id="KW-1185">Reference proteome</keyword>
<reference evidence="2" key="1">
    <citation type="journal article" date="2023" name="Mol. Phylogenet. Evol.">
        <title>Genome-scale phylogeny and comparative genomics of the fungal order Sordariales.</title>
        <authorList>
            <person name="Hensen N."/>
            <person name="Bonometti L."/>
            <person name="Westerberg I."/>
            <person name="Brannstrom I.O."/>
            <person name="Guillou S."/>
            <person name="Cros-Aarteil S."/>
            <person name="Calhoun S."/>
            <person name="Haridas S."/>
            <person name="Kuo A."/>
            <person name="Mondo S."/>
            <person name="Pangilinan J."/>
            <person name="Riley R."/>
            <person name="LaButti K."/>
            <person name="Andreopoulos B."/>
            <person name="Lipzen A."/>
            <person name="Chen C."/>
            <person name="Yan M."/>
            <person name="Daum C."/>
            <person name="Ng V."/>
            <person name="Clum A."/>
            <person name="Steindorff A."/>
            <person name="Ohm R.A."/>
            <person name="Martin F."/>
            <person name="Silar P."/>
            <person name="Natvig D.O."/>
            <person name="Lalanne C."/>
            <person name="Gautier V."/>
            <person name="Ament-Velasquez S.L."/>
            <person name="Kruys A."/>
            <person name="Hutchinson M.I."/>
            <person name="Powell A.J."/>
            <person name="Barry K."/>
            <person name="Miller A.N."/>
            <person name="Grigoriev I.V."/>
            <person name="Debuchy R."/>
            <person name="Gladieux P."/>
            <person name="Hiltunen Thoren M."/>
            <person name="Johannesson H."/>
        </authorList>
    </citation>
    <scope>NUCLEOTIDE SEQUENCE</scope>
    <source>
        <strain evidence="2">CBS 232.78</strain>
    </source>
</reference>
<gene>
    <name evidence="2" type="ORF">B0H63DRAFT_418998</name>
</gene>